<dbReference type="OrthoDB" id="5496074at2"/>
<evidence type="ECO:0000313" key="2">
    <source>
        <dbReference type="EMBL" id="SON57837.1"/>
    </source>
</evidence>
<gene>
    <name evidence="2" type="ORF">HDIA_4296</name>
</gene>
<dbReference type="Proteomes" id="UP000223606">
    <property type="component" value="Chromosome 1"/>
</dbReference>
<feature type="transmembrane region" description="Helical" evidence="1">
    <location>
        <begin position="118"/>
        <end position="147"/>
    </location>
</feature>
<sequence>MRLKTYDLLAVTALLTLTAYVAVRFVNFNIPPFEDAAILMRYAGHLAEGYGVVWNIGEQPVDGATDFLFMVFVSILKYTGTSLEQSTRVISISSHFISILLIYAGMRKVQKSGIIPAFISATYFAIGPGLFLAAAYFGTPFFTLGVISSWILAQNLLFTSNRTIANYAYFSISCLITSLIRPEGALISAFMLMAISMLIPRKNTLLLTEVFSIVFVTLGGIYFIWHWKYFGHPLPNPYYKKGGGQFYLDGLKNSVKASLSLGLPFIPIVLLSIRSRQTLLKGTAFVIPILGSTCMWSLLSNEMNFGARFQYPILALWVLSWFPLIRDIPSEFAILCGRKCTFSIMQKTAALLFISFIIASFFKTQFYNSKGITYYKDGRYDIGVMLERYADRGYTIATTEAGLLPLYSKWRALDTWGLNDEWIAHSGKLTLSYLHEKRPDIIVWHSDFSPCHPPSTKSDSDLWSDQVMTLKQYAEQNKFTLAAVFGTRPDDTHYYYVRSDLPESNQIGDSIRSTPYTWFTNGRLSKNYIQEQCVL</sequence>
<dbReference type="AlphaFoldDB" id="A0A2C9DC06"/>
<dbReference type="RefSeq" id="WP_157775771.1">
    <property type="nucleotide sequence ID" value="NZ_LT960614.1"/>
</dbReference>
<feature type="transmembrane region" description="Helical" evidence="1">
    <location>
        <begin position="255"/>
        <end position="273"/>
    </location>
</feature>
<keyword evidence="1" id="KW-1133">Transmembrane helix</keyword>
<keyword evidence="3" id="KW-1185">Reference proteome</keyword>
<feature type="transmembrane region" description="Helical" evidence="1">
    <location>
        <begin position="280"/>
        <end position="299"/>
    </location>
</feature>
<evidence type="ECO:0000313" key="3">
    <source>
        <dbReference type="Proteomes" id="UP000223606"/>
    </source>
</evidence>
<accession>A0A2C9DC06</accession>
<dbReference type="EMBL" id="LT960614">
    <property type="protein sequence ID" value="SON57837.1"/>
    <property type="molecule type" value="Genomic_DNA"/>
</dbReference>
<feature type="transmembrane region" description="Helical" evidence="1">
    <location>
        <begin position="344"/>
        <end position="362"/>
    </location>
</feature>
<feature type="transmembrane region" description="Helical" evidence="1">
    <location>
        <begin position="205"/>
        <end position="225"/>
    </location>
</feature>
<feature type="transmembrane region" description="Helical" evidence="1">
    <location>
        <begin position="89"/>
        <end position="106"/>
    </location>
</feature>
<feature type="transmembrane region" description="Helical" evidence="1">
    <location>
        <begin position="305"/>
        <end position="324"/>
    </location>
</feature>
<keyword evidence="1" id="KW-0472">Membrane</keyword>
<protein>
    <recommendedName>
        <fullName evidence="4">Glycosyltransferase RgtA/B/C/D-like domain-containing protein</fullName>
    </recommendedName>
</protein>
<proteinExistence type="predicted"/>
<name>A0A2C9DC06_9HYPH</name>
<organism evidence="2 3">
    <name type="scientific">Hartmannibacter diazotrophicus</name>
    <dbReference type="NCBI Taxonomy" id="1482074"/>
    <lineage>
        <taxon>Bacteria</taxon>
        <taxon>Pseudomonadati</taxon>
        <taxon>Pseudomonadota</taxon>
        <taxon>Alphaproteobacteria</taxon>
        <taxon>Hyphomicrobiales</taxon>
        <taxon>Pleomorphomonadaceae</taxon>
        <taxon>Hartmannibacter</taxon>
    </lineage>
</organism>
<keyword evidence="1" id="KW-0812">Transmembrane</keyword>
<reference evidence="3" key="1">
    <citation type="submission" date="2017-09" db="EMBL/GenBank/DDBJ databases">
        <title>Genome sequence of Nannocystis excedens DSM 71.</title>
        <authorList>
            <person name="Blom J."/>
        </authorList>
    </citation>
    <scope>NUCLEOTIDE SEQUENCE [LARGE SCALE GENOMIC DNA]</scope>
    <source>
        <strain evidence="3">type strain: E19</strain>
    </source>
</reference>
<evidence type="ECO:0000256" key="1">
    <source>
        <dbReference type="SAM" id="Phobius"/>
    </source>
</evidence>
<dbReference type="KEGG" id="hdi:HDIA_4296"/>
<evidence type="ECO:0008006" key="4">
    <source>
        <dbReference type="Google" id="ProtNLM"/>
    </source>
</evidence>